<dbReference type="SUPFAM" id="SSF53743">
    <property type="entry name" value="FucI/AraA N-terminal and middle domains"/>
    <property type="match status" value="1"/>
</dbReference>
<gene>
    <name evidence="3" type="ORF">EV213_12935</name>
</gene>
<accession>A0A4R6TPI2</accession>
<dbReference type="AlphaFoldDB" id="A0A4R6TPI2"/>
<keyword evidence="2" id="KW-0119">Carbohydrate metabolism</keyword>
<dbReference type="GO" id="GO:0005996">
    <property type="term" value="P:monosaccharide metabolic process"/>
    <property type="evidence" value="ECO:0007669"/>
    <property type="project" value="InterPro"/>
</dbReference>
<comment type="caution">
    <text evidence="3">The sequence shown here is derived from an EMBL/GenBank/DDBJ whole genome shotgun (WGS) entry which is preliminary data.</text>
</comment>
<keyword evidence="1 3" id="KW-0413">Isomerase</keyword>
<dbReference type="GO" id="GO:0005737">
    <property type="term" value="C:cytoplasm"/>
    <property type="evidence" value="ECO:0007669"/>
    <property type="project" value="InterPro"/>
</dbReference>
<organism evidence="3 4">
    <name type="scientific">Aureibacillus halotolerans</name>
    <dbReference type="NCBI Taxonomy" id="1508390"/>
    <lineage>
        <taxon>Bacteria</taxon>
        <taxon>Bacillati</taxon>
        <taxon>Bacillota</taxon>
        <taxon>Bacilli</taxon>
        <taxon>Bacillales</taxon>
        <taxon>Bacillaceae</taxon>
        <taxon>Aureibacillus</taxon>
    </lineage>
</organism>
<dbReference type="InterPro" id="IPR009015">
    <property type="entry name" value="Fucose_isomerase_N/cen_sf"/>
</dbReference>
<evidence type="ECO:0000313" key="4">
    <source>
        <dbReference type="Proteomes" id="UP000295632"/>
    </source>
</evidence>
<dbReference type="CDD" id="cd00578">
    <property type="entry name" value="L-fuc_L-ara-isomerases"/>
    <property type="match status" value="1"/>
</dbReference>
<dbReference type="RefSeq" id="WP_133582324.1">
    <property type="nucleotide sequence ID" value="NZ_SNYJ01000029.1"/>
</dbReference>
<protein>
    <submittedName>
        <fullName evidence="3">L-fucose isomerase-like protein</fullName>
    </submittedName>
</protein>
<evidence type="ECO:0000313" key="3">
    <source>
        <dbReference type="EMBL" id="TDQ33768.1"/>
    </source>
</evidence>
<evidence type="ECO:0000256" key="2">
    <source>
        <dbReference type="ARBA" id="ARBA00023277"/>
    </source>
</evidence>
<dbReference type="PANTHER" id="PTHR36120:SF1">
    <property type="entry name" value="L-FUCOSE ISOMERASE C-TERMINAL DOMAIN-CONTAINING PROTEIN"/>
    <property type="match status" value="1"/>
</dbReference>
<dbReference type="PANTHER" id="PTHR36120">
    <property type="entry name" value="FUCOSE ISOMERASE"/>
    <property type="match status" value="1"/>
</dbReference>
<dbReference type="GO" id="GO:0016861">
    <property type="term" value="F:intramolecular oxidoreductase activity, interconverting aldoses and ketoses"/>
    <property type="evidence" value="ECO:0007669"/>
    <property type="project" value="InterPro"/>
</dbReference>
<dbReference type="OrthoDB" id="5838738at2"/>
<sequence length="488" mass="54792">MSLITVGYAPTRRSVFSREDALLYKERIKAKMSSFGLDIKIVDLDSINDEGLLYDRSEEEAIIRHFQEENVDAVFFPHCNFGTEDIVARVAKAVGKPVLLWGPRDEAPLQDGMRLRDTQCGLFATGKVLRRFNVKFTYITNCAVDDPIFERGFINFIAAANVVKNFTSMRVLQISTRPADFWSVICNEGELLEKFNIQIHPVTLDDLKKRTLRVEEEHDVSVQESVEYIKKTLDWSAVSESDIKRIASLKVALKELAIETGSTAIAIQCWSTLQDIIGIMPCLANALLTDEQIPVACETDIHGAITSIMVQSAAMNRHPTFFADITIRHPDHPNGELLFHCGNFPVSLSVENKPKLEKHFLFEDHSPGTHEGQIKGGQMTISRFDGDHGEYSLFLGKANGIEGPFTRGSYVWVEVNDWPLWEEKLVKGPYIHHSVGIHANVIPVLFEACEYIPGLTADPVDPTESEIRAWLRGSDLNVPRGERVANNN</sequence>
<name>A0A4R6TPI2_9BACI</name>
<evidence type="ECO:0000256" key="1">
    <source>
        <dbReference type="ARBA" id="ARBA00023235"/>
    </source>
</evidence>
<proteinExistence type="predicted"/>
<reference evidence="3 4" key="1">
    <citation type="submission" date="2019-03" db="EMBL/GenBank/DDBJ databases">
        <title>Genomic Encyclopedia of Type Strains, Phase IV (KMG-IV): sequencing the most valuable type-strain genomes for metagenomic binning, comparative biology and taxonomic classification.</title>
        <authorList>
            <person name="Goeker M."/>
        </authorList>
    </citation>
    <scope>NUCLEOTIDE SEQUENCE [LARGE SCALE GENOMIC DNA]</scope>
    <source>
        <strain evidence="3 4">DSM 28697</strain>
    </source>
</reference>
<dbReference type="Proteomes" id="UP000295632">
    <property type="component" value="Unassembled WGS sequence"/>
</dbReference>
<dbReference type="EMBL" id="SNYJ01000029">
    <property type="protein sequence ID" value="TDQ33768.1"/>
    <property type="molecule type" value="Genomic_DNA"/>
</dbReference>
<keyword evidence="4" id="KW-1185">Reference proteome</keyword>